<dbReference type="Pfam" id="PF07244">
    <property type="entry name" value="POTRA"/>
    <property type="match status" value="1"/>
</dbReference>
<dbReference type="InterPro" id="IPR043864">
    <property type="entry name" value="Omp85-like_dom"/>
</dbReference>
<keyword evidence="7" id="KW-1185">Reference proteome</keyword>
<dbReference type="PROSITE" id="PS51635">
    <property type="entry name" value="PNPLA"/>
    <property type="match status" value="1"/>
</dbReference>
<dbReference type="CDD" id="cd07205">
    <property type="entry name" value="Pat_PNPLA6_PNPLA7_NTE1_like"/>
    <property type="match status" value="1"/>
</dbReference>
<dbReference type="RefSeq" id="WP_074226401.1">
    <property type="nucleotide sequence ID" value="NZ_FSRC01000003.1"/>
</dbReference>
<keyword evidence="2 4" id="KW-0442">Lipid degradation</keyword>
<dbReference type="InterPro" id="IPR002641">
    <property type="entry name" value="PNPLA_dom"/>
</dbReference>
<reference evidence="7" key="1">
    <citation type="submission" date="2016-11" db="EMBL/GenBank/DDBJ databases">
        <authorList>
            <person name="Varghese N."/>
            <person name="Submissions S."/>
        </authorList>
    </citation>
    <scope>NUCLEOTIDE SEQUENCE [LARGE SCALE GENOMIC DNA]</scope>
    <source>
        <strain evidence="7">DSM 15292</strain>
    </source>
</reference>
<proteinExistence type="predicted"/>
<evidence type="ECO:0000313" key="7">
    <source>
        <dbReference type="Proteomes" id="UP000185221"/>
    </source>
</evidence>
<evidence type="ECO:0000259" key="5">
    <source>
        <dbReference type="PROSITE" id="PS51635"/>
    </source>
</evidence>
<protein>
    <submittedName>
        <fullName evidence="6">NTE family protein</fullName>
    </submittedName>
</protein>
<dbReference type="Gene3D" id="3.40.1090.10">
    <property type="entry name" value="Cytosolic phospholipase A2 catalytic domain"/>
    <property type="match status" value="2"/>
</dbReference>
<dbReference type="Pfam" id="PF01734">
    <property type="entry name" value="Patatin"/>
    <property type="match status" value="1"/>
</dbReference>
<dbReference type="GO" id="GO:0019867">
    <property type="term" value="C:outer membrane"/>
    <property type="evidence" value="ECO:0007669"/>
    <property type="project" value="InterPro"/>
</dbReference>
<name>A0A1N6H7N2_9BACT</name>
<dbReference type="GO" id="GO:0016787">
    <property type="term" value="F:hydrolase activity"/>
    <property type="evidence" value="ECO:0007669"/>
    <property type="project" value="UniProtKB-UniRule"/>
</dbReference>
<dbReference type="SUPFAM" id="SSF52151">
    <property type="entry name" value="FabD/lysophospholipase-like"/>
    <property type="match status" value="1"/>
</dbReference>
<gene>
    <name evidence="6" type="ORF">SAMN05444394_3626</name>
</gene>
<dbReference type="Pfam" id="PF19143">
    <property type="entry name" value="Omp85_2"/>
    <property type="match status" value="1"/>
</dbReference>
<evidence type="ECO:0000256" key="2">
    <source>
        <dbReference type="ARBA" id="ARBA00022963"/>
    </source>
</evidence>
<accession>A0A1N6H7N2</accession>
<dbReference type="GO" id="GO:0016042">
    <property type="term" value="P:lipid catabolic process"/>
    <property type="evidence" value="ECO:0007669"/>
    <property type="project" value="UniProtKB-UniRule"/>
</dbReference>
<evidence type="ECO:0000313" key="6">
    <source>
        <dbReference type="EMBL" id="SIO15831.1"/>
    </source>
</evidence>
<dbReference type="InterPro" id="IPR016035">
    <property type="entry name" value="Acyl_Trfase/lysoPLipase"/>
</dbReference>
<feature type="short sequence motif" description="GXSXG" evidence="4">
    <location>
        <begin position="71"/>
        <end position="75"/>
    </location>
</feature>
<evidence type="ECO:0000256" key="3">
    <source>
        <dbReference type="ARBA" id="ARBA00023098"/>
    </source>
</evidence>
<dbReference type="STRING" id="226505.SAMN05444394_3626"/>
<organism evidence="6 7">
    <name type="scientific">Algoriphagus halophilus</name>
    <dbReference type="NCBI Taxonomy" id="226505"/>
    <lineage>
        <taxon>Bacteria</taxon>
        <taxon>Pseudomonadati</taxon>
        <taxon>Bacteroidota</taxon>
        <taxon>Cytophagia</taxon>
        <taxon>Cytophagales</taxon>
        <taxon>Cyclobacteriaceae</taxon>
        <taxon>Algoriphagus</taxon>
    </lineage>
</organism>
<dbReference type="Proteomes" id="UP000185221">
    <property type="component" value="Unassembled WGS sequence"/>
</dbReference>
<evidence type="ECO:0000256" key="4">
    <source>
        <dbReference type="PROSITE-ProRule" id="PRU01161"/>
    </source>
</evidence>
<keyword evidence="3 4" id="KW-0443">Lipid metabolism</keyword>
<dbReference type="AlphaFoldDB" id="A0A1N6H7N2"/>
<dbReference type="PANTHER" id="PTHR14226">
    <property type="entry name" value="NEUROPATHY TARGET ESTERASE/SWISS CHEESE D.MELANOGASTER"/>
    <property type="match status" value="1"/>
</dbReference>
<dbReference type="InterPro" id="IPR050301">
    <property type="entry name" value="NTE"/>
</dbReference>
<feature type="short sequence motif" description="DGA/G" evidence="4">
    <location>
        <begin position="217"/>
        <end position="219"/>
    </location>
</feature>
<feature type="active site" description="Proton acceptor" evidence="4">
    <location>
        <position position="217"/>
    </location>
</feature>
<dbReference type="PANTHER" id="PTHR14226:SF76">
    <property type="entry name" value="NTE FAMILY PROTEIN RSSA"/>
    <property type="match status" value="1"/>
</dbReference>
<feature type="short sequence motif" description="GXGXXG" evidence="4">
    <location>
        <begin position="44"/>
        <end position="49"/>
    </location>
</feature>
<feature type="active site" description="Nucleophile" evidence="4">
    <location>
        <position position="73"/>
    </location>
</feature>
<dbReference type="OrthoDB" id="9770965at2"/>
<keyword evidence="1 4" id="KW-0378">Hydrolase</keyword>
<sequence length="782" mass="88168">MNKQRIGLLFFTIIFIHLSVFKSLAYQQIPTDETRPKIGLVLSGGGAKGMAHVGVIRYLEKAGIRPDYVVGTSMGSVIGGLYALGYSADELEKIILSIDWDLLISNRVEFNSISFEEKEYYNRYLLELPLKEGKISIPSGLIEGQKLSEVLHYYTWPANEYKSFDEFPIPFRCIATDISTGEPIIFDKGYLHDALRSSIAIPTAFTSFSLDSTQVVDGGVVNNFPVDIAQDMGADIIIGVNVSDEDFSKADDLGGFGGILMQVAMARSLAKTKGAIEECDIYIKPDLGEYSTGSFGNYKEILELGDQAGQLYFDDFKQLADSLGRKDEISSLGFEPAPILVNDIEFVGNKLFSDNLLQLKLNIREGSKVNRDELEDAIERVYGINGFYKVDYTLIPVSENSYNLKIRLKEKPSSLISTAVHYDNQFSAGILFNFTTRDLVGRNNRTVFLLDVSENPKARIDYYKYFSRENNLAFNVRLNLLRQQLPDYEEGNELDVVIARNNKLVAQVMTTGSLKQSFAIGGMYEETKSRFRFNVGVSDGLKNAKQSSLAIRFRYFRNSQDNRNYPTRGAESIVESKFHFNNRLSFNLRSGVDTLYIDSGNGQIPISKDQLDLLTDIFNPDPYLSLFFKYSKFLPVGPKFQFRPEIASGVVLTSSSGKVHQDFFVGGYQTIRFNDIKFWGLNYAEVQSPNFLKAGLDFQIVPFKKIYLRTGLNLLGFSSSYSFKEKEYLNNIFNDDRYVGYGIDLTYQSFIGPITVGLSSNAQDKQLRSYISLGYSFNYSDR</sequence>
<dbReference type="EMBL" id="FSRC01000003">
    <property type="protein sequence ID" value="SIO15831.1"/>
    <property type="molecule type" value="Genomic_DNA"/>
</dbReference>
<dbReference type="InterPro" id="IPR010827">
    <property type="entry name" value="BamA/TamA_POTRA"/>
</dbReference>
<evidence type="ECO:0000256" key="1">
    <source>
        <dbReference type="ARBA" id="ARBA00022801"/>
    </source>
</evidence>
<dbReference type="Gene3D" id="3.10.20.310">
    <property type="entry name" value="membrane protein fhac"/>
    <property type="match status" value="1"/>
</dbReference>
<feature type="domain" description="PNPLA" evidence="5">
    <location>
        <begin position="40"/>
        <end position="230"/>
    </location>
</feature>